<comment type="function">
    <text evidence="10">Catalyzes the NADPH-dependent reduction of beta-ketoacyl-ACP substrates to beta-hydroxyacyl-ACP products, the first reductive step in the elongation cycle of fatty acid biosynthesis.</text>
</comment>
<dbReference type="PANTHER" id="PTHR42879">
    <property type="entry name" value="3-OXOACYL-(ACYL-CARRIER-PROTEIN) REDUCTASE"/>
    <property type="match status" value="1"/>
</dbReference>
<dbReference type="NCBIfam" id="NF004198">
    <property type="entry name" value="PRK05653.1-3"/>
    <property type="match status" value="1"/>
</dbReference>
<organism evidence="12 13">
    <name type="scientific">Fervidicella metallireducens AeB</name>
    <dbReference type="NCBI Taxonomy" id="1403537"/>
    <lineage>
        <taxon>Bacteria</taxon>
        <taxon>Bacillati</taxon>
        <taxon>Bacillota</taxon>
        <taxon>Clostridia</taxon>
        <taxon>Eubacteriales</taxon>
        <taxon>Clostridiaceae</taxon>
        <taxon>Fervidicella</taxon>
    </lineage>
</organism>
<dbReference type="NCBIfam" id="NF009466">
    <property type="entry name" value="PRK12826.1-2"/>
    <property type="match status" value="1"/>
</dbReference>
<feature type="binding site" evidence="9">
    <location>
        <position position="188"/>
    </location>
    <ligand>
        <name>NADP(+)</name>
        <dbReference type="ChEBI" id="CHEBI:58349"/>
    </ligand>
</feature>
<dbReference type="NCBIfam" id="TIGR01830">
    <property type="entry name" value="3oxo_ACP_reduc"/>
    <property type="match status" value="1"/>
</dbReference>
<keyword evidence="10" id="KW-0444">Lipid biosynthesis</keyword>
<evidence type="ECO:0000256" key="3">
    <source>
        <dbReference type="ARBA" id="ARBA00012948"/>
    </source>
</evidence>
<dbReference type="GO" id="GO:0004316">
    <property type="term" value="F:3-oxoacyl-[acyl-carrier-protein] reductase (NADPH) activity"/>
    <property type="evidence" value="ECO:0007669"/>
    <property type="project" value="UniProtKB-UniRule"/>
</dbReference>
<dbReference type="NCBIfam" id="NF005559">
    <property type="entry name" value="PRK07231.1"/>
    <property type="match status" value="1"/>
</dbReference>
<dbReference type="PRINTS" id="PR00080">
    <property type="entry name" value="SDRFAMILY"/>
</dbReference>
<dbReference type="SUPFAM" id="SSF51735">
    <property type="entry name" value="NAD(P)-binding Rossmann-fold domains"/>
    <property type="match status" value="1"/>
</dbReference>
<dbReference type="PRINTS" id="PR00081">
    <property type="entry name" value="GDHRDH"/>
</dbReference>
<comment type="pathway">
    <text evidence="1 10">Lipid metabolism; fatty acid biosynthesis.</text>
</comment>
<dbReference type="RefSeq" id="WP_035378102.1">
    <property type="nucleotide sequence ID" value="NZ_AZQP01000006.1"/>
</dbReference>
<sequence length="247" mass="26594">MKLKNRIALITGASTGIGRAIAMKYAQEGAHVIINYIGNQSVAEEAVEEIKGLGGSAEMYKCDISSYSEVENMVDELVAKHGKIDILVNNAGITKDSLVMRMSIEDFQKVIDINLNGTFNTIKALSRYMLKERQGKIINIASVVGITGNAGQANYAASKAGVIALTKSVAKEFATRNINVNAIAPGYIQTKMTDVLNEKVKEEILSRIPMKTIGSPEDIAKTALFLASEDSNYITGQVINVDGGMVM</sequence>
<name>A0A017RX88_9CLOT</name>
<dbReference type="SMART" id="SM00822">
    <property type="entry name" value="PKS_KR"/>
    <property type="match status" value="1"/>
</dbReference>
<evidence type="ECO:0000256" key="1">
    <source>
        <dbReference type="ARBA" id="ARBA00005194"/>
    </source>
</evidence>
<comment type="caution">
    <text evidence="12">The sequence shown here is derived from an EMBL/GenBank/DDBJ whole genome shotgun (WGS) entry which is preliminary data.</text>
</comment>
<keyword evidence="10" id="KW-0276">Fatty acid metabolism</keyword>
<proteinExistence type="inferred from homology"/>
<evidence type="ECO:0000256" key="7">
    <source>
        <dbReference type="ARBA" id="ARBA00048508"/>
    </source>
</evidence>
<dbReference type="EMBL" id="AZQP01000006">
    <property type="protein sequence ID" value="EYE89307.1"/>
    <property type="molecule type" value="Genomic_DNA"/>
</dbReference>
<evidence type="ECO:0000256" key="9">
    <source>
        <dbReference type="PIRSR" id="PIRSR611284-2"/>
    </source>
</evidence>
<dbReference type="UniPathway" id="UPA00094"/>
<evidence type="ECO:0000259" key="11">
    <source>
        <dbReference type="SMART" id="SM00822"/>
    </source>
</evidence>
<dbReference type="Gene3D" id="3.40.50.720">
    <property type="entry name" value="NAD(P)-binding Rossmann-like Domain"/>
    <property type="match status" value="1"/>
</dbReference>
<evidence type="ECO:0000256" key="8">
    <source>
        <dbReference type="PIRSR" id="PIRSR611284-1"/>
    </source>
</evidence>
<keyword evidence="13" id="KW-1185">Reference proteome</keyword>
<comment type="catalytic activity">
    <reaction evidence="7 10">
        <text>a (3R)-hydroxyacyl-[ACP] + NADP(+) = a 3-oxoacyl-[ACP] + NADPH + H(+)</text>
        <dbReference type="Rhea" id="RHEA:17397"/>
        <dbReference type="Rhea" id="RHEA-COMP:9916"/>
        <dbReference type="Rhea" id="RHEA-COMP:9945"/>
        <dbReference type="ChEBI" id="CHEBI:15378"/>
        <dbReference type="ChEBI" id="CHEBI:57783"/>
        <dbReference type="ChEBI" id="CHEBI:58349"/>
        <dbReference type="ChEBI" id="CHEBI:78776"/>
        <dbReference type="ChEBI" id="CHEBI:78827"/>
        <dbReference type="EC" id="1.1.1.100"/>
    </reaction>
</comment>
<accession>A0A017RX88</accession>
<dbReference type="PROSITE" id="PS00061">
    <property type="entry name" value="ADH_SHORT"/>
    <property type="match status" value="1"/>
</dbReference>
<evidence type="ECO:0000256" key="10">
    <source>
        <dbReference type="RuleBase" id="RU366074"/>
    </source>
</evidence>
<feature type="binding site" evidence="9">
    <location>
        <begin position="155"/>
        <end position="159"/>
    </location>
    <ligand>
        <name>NADP(+)</name>
        <dbReference type="ChEBI" id="CHEBI:58349"/>
    </ligand>
</feature>
<keyword evidence="10" id="KW-0275">Fatty acid biosynthesis</keyword>
<dbReference type="CDD" id="cd05333">
    <property type="entry name" value="BKR_SDR_c"/>
    <property type="match status" value="1"/>
</dbReference>
<evidence type="ECO:0000256" key="2">
    <source>
        <dbReference type="ARBA" id="ARBA00006484"/>
    </source>
</evidence>
<evidence type="ECO:0000256" key="6">
    <source>
        <dbReference type="ARBA" id="ARBA00023221"/>
    </source>
</evidence>
<protein>
    <recommendedName>
        <fullName evidence="3 10">3-oxoacyl-[acyl-carrier-protein] reductase</fullName>
        <ecNumber evidence="3 10">1.1.1.100</ecNumber>
    </recommendedName>
</protein>
<dbReference type="Pfam" id="PF13561">
    <property type="entry name" value="adh_short_C2"/>
    <property type="match status" value="1"/>
</dbReference>
<dbReference type="GO" id="GO:0051287">
    <property type="term" value="F:NAD binding"/>
    <property type="evidence" value="ECO:0007669"/>
    <property type="project" value="UniProtKB-UniRule"/>
</dbReference>
<comment type="subunit">
    <text evidence="10">Homotetramer.</text>
</comment>
<dbReference type="Proteomes" id="UP000019681">
    <property type="component" value="Unassembled WGS sequence"/>
</dbReference>
<dbReference type="OrthoDB" id="9803333at2"/>
<keyword evidence="6" id="KW-0753">Steroid metabolism</keyword>
<dbReference type="EC" id="1.1.1.100" evidence="3 10"/>
<dbReference type="InterPro" id="IPR057326">
    <property type="entry name" value="KR_dom"/>
</dbReference>
<evidence type="ECO:0000313" key="12">
    <source>
        <dbReference type="EMBL" id="EYE89307.1"/>
    </source>
</evidence>
<dbReference type="InterPro" id="IPR050259">
    <property type="entry name" value="SDR"/>
</dbReference>
<dbReference type="GO" id="GO:0008202">
    <property type="term" value="P:steroid metabolic process"/>
    <property type="evidence" value="ECO:0007669"/>
    <property type="project" value="UniProtKB-KW"/>
</dbReference>
<dbReference type="InterPro" id="IPR002347">
    <property type="entry name" value="SDR_fam"/>
</dbReference>
<feature type="active site" description="Proton acceptor" evidence="8">
    <location>
        <position position="155"/>
    </location>
</feature>
<keyword evidence="4 9" id="KW-0521">NADP</keyword>
<evidence type="ECO:0000256" key="4">
    <source>
        <dbReference type="ARBA" id="ARBA00022857"/>
    </source>
</evidence>
<feature type="domain" description="Ketoreductase" evidence="11">
    <location>
        <begin position="6"/>
        <end position="186"/>
    </location>
</feature>
<reference evidence="12 13" key="1">
    <citation type="journal article" date="2014" name="Genome Announc.">
        <title>Draft Genome Sequence of Fervidicella metallireducens Strain AeBT, an Iron-Reducing Thermoanaerobe from the Great Artesian Basin.</title>
        <authorList>
            <person name="Patel B.K."/>
        </authorList>
    </citation>
    <scope>NUCLEOTIDE SEQUENCE [LARGE SCALE GENOMIC DNA]</scope>
    <source>
        <strain evidence="12 13">AeB</strain>
    </source>
</reference>
<evidence type="ECO:0000313" key="13">
    <source>
        <dbReference type="Proteomes" id="UP000019681"/>
    </source>
</evidence>
<dbReference type="GO" id="GO:0006633">
    <property type="term" value="P:fatty acid biosynthetic process"/>
    <property type="evidence" value="ECO:0007669"/>
    <property type="project" value="UniProtKB-UniPathway"/>
</dbReference>
<dbReference type="InterPro" id="IPR036291">
    <property type="entry name" value="NAD(P)-bd_dom_sf"/>
</dbReference>
<dbReference type="STRING" id="1403537.Q428_03255"/>
<keyword evidence="10" id="KW-0443">Lipid metabolism</keyword>
<keyword evidence="5 10" id="KW-0560">Oxidoreductase</keyword>
<dbReference type="InterPro" id="IPR011284">
    <property type="entry name" value="3oxo_ACP_reduc"/>
</dbReference>
<evidence type="ECO:0000256" key="5">
    <source>
        <dbReference type="ARBA" id="ARBA00023002"/>
    </source>
</evidence>
<dbReference type="FunFam" id="3.40.50.720:FF:000115">
    <property type="entry name" value="3-oxoacyl-[acyl-carrier-protein] reductase FabG"/>
    <property type="match status" value="1"/>
</dbReference>
<dbReference type="AlphaFoldDB" id="A0A017RX88"/>
<comment type="similarity">
    <text evidence="2 10">Belongs to the short-chain dehydrogenases/reductases (SDR) family.</text>
</comment>
<dbReference type="InterPro" id="IPR020904">
    <property type="entry name" value="Sc_DH/Rdtase_CS"/>
</dbReference>
<feature type="binding site" evidence="9">
    <location>
        <position position="90"/>
    </location>
    <ligand>
        <name>NADP(+)</name>
        <dbReference type="ChEBI" id="CHEBI:58349"/>
    </ligand>
</feature>
<dbReference type="PANTHER" id="PTHR42879:SF2">
    <property type="entry name" value="3-OXOACYL-[ACYL-CARRIER-PROTEIN] REDUCTASE FABG"/>
    <property type="match status" value="1"/>
</dbReference>
<gene>
    <name evidence="12" type="ORF">Q428_03255</name>
</gene>